<reference evidence="2 3" key="1">
    <citation type="journal article" date="2014" name="PLoS ONE">
        <title>De novo Genome Assembly of the Fungal Plant Pathogen Pyrenophora semeniperda.</title>
        <authorList>
            <person name="Soliai M.M."/>
            <person name="Meyer S.E."/>
            <person name="Udall J.A."/>
            <person name="Elzinga D.E."/>
            <person name="Hermansen R.A."/>
            <person name="Bodily P.M."/>
            <person name="Hart A.A."/>
            <person name="Coleman C.E."/>
        </authorList>
    </citation>
    <scope>NUCLEOTIDE SEQUENCE [LARGE SCALE GENOMIC DNA]</scope>
    <source>
        <strain evidence="2 3">CCB06</strain>
        <tissue evidence="2">Mycelium</tissue>
    </source>
</reference>
<dbReference type="EMBL" id="KE747818">
    <property type="protein sequence ID" value="RMZ69378.1"/>
    <property type="molecule type" value="Genomic_DNA"/>
</dbReference>
<evidence type="ECO:0000256" key="1">
    <source>
        <dbReference type="SAM" id="MobiDB-lite"/>
    </source>
</evidence>
<feature type="compositionally biased region" description="Low complexity" evidence="1">
    <location>
        <begin position="106"/>
        <end position="115"/>
    </location>
</feature>
<feature type="region of interest" description="Disordered" evidence="1">
    <location>
        <begin position="76"/>
        <end position="179"/>
    </location>
</feature>
<feature type="compositionally biased region" description="Gly residues" evidence="1">
    <location>
        <begin position="137"/>
        <end position="150"/>
    </location>
</feature>
<dbReference type="Proteomes" id="UP000265663">
    <property type="component" value="Unassembled WGS sequence"/>
</dbReference>
<gene>
    <name evidence="2" type="ORF">GMOD_00006168</name>
</gene>
<protein>
    <submittedName>
        <fullName evidence="2">Gpi transamidase component pig-u</fullName>
    </submittedName>
</protein>
<organism evidence="2 3">
    <name type="scientific">Pyrenophora seminiperda CCB06</name>
    <dbReference type="NCBI Taxonomy" id="1302712"/>
    <lineage>
        <taxon>Eukaryota</taxon>
        <taxon>Fungi</taxon>
        <taxon>Dikarya</taxon>
        <taxon>Ascomycota</taxon>
        <taxon>Pezizomycotina</taxon>
        <taxon>Dothideomycetes</taxon>
        <taxon>Pleosporomycetidae</taxon>
        <taxon>Pleosporales</taxon>
        <taxon>Pleosporineae</taxon>
        <taxon>Pleosporaceae</taxon>
        <taxon>Pyrenophora</taxon>
    </lineage>
</organism>
<evidence type="ECO:0000313" key="2">
    <source>
        <dbReference type="EMBL" id="RMZ69378.1"/>
    </source>
</evidence>
<evidence type="ECO:0000313" key="3">
    <source>
        <dbReference type="Proteomes" id="UP000265663"/>
    </source>
</evidence>
<accession>A0A3M7M4I0</accession>
<name>A0A3M7M4I0_9PLEO</name>
<dbReference type="OrthoDB" id="5403747at2759"/>
<dbReference type="AlphaFoldDB" id="A0A3M7M4I0"/>
<keyword evidence="3" id="KW-1185">Reference proteome</keyword>
<proteinExistence type="predicted"/>
<feature type="compositionally biased region" description="Basic and acidic residues" evidence="1">
    <location>
        <begin position="156"/>
        <end position="173"/>
    </location>
</feature>
<feature type="compositionally biased region" description="Acidic residues" evidence="1">
    <location>
        <begin position="124"/>
        <end position="136"/>
    </location>
</feature>
<sequence>MDIASIFFYNHIANMSKKEVNFTSRDMEVLALAWQCMETQPKIDMNKLALLTGYTPGSASVTFGKIKQKLKLLGEARSSSGPAPPKNGHRAQSASSAPSTPRKRTAATTTPSSSAKKAKQFEQTAEDEEDDEEDDFGGGFKGGFGTGSGDGSATKVKMEVKKEKMADKEKEKEQEDPDFEEVGFRVLGDAKAGRRVKAEESDFLGGIEKFSS</sequence>